<organism evidence="1 2">
    <name type="scientific">Mangrovimicrobium sediminis</name>
    <dbReference type="NCBI Taxonomy" id="2562682"/>
    <lineage>
        <taxon>Bacteria</taxon>
        <taxon>Pseudomonadati</taxon>
        <taxon>Pseudomonadota</taxon>
        <taxon>Gammaproteobacteria</taxon>
        <taxon>Cellvibrionales</taxon>
        <taxon>Halieaceae</taxon>
        <taxon>Mangrovimicrobium</taxon>
    </lineage>
</organism>
<reference evidence="1 2" key="1">
    <citation type="submission" date="2019-04" db="EMBL/GenBank/DDBJ databases">
        <title>Taxonomy of novel Haliea sp. from mangrove soil of West Coast of India.</title>
        <authorList>
            <person name="Verma A."/>
            <person name="Kumar P."/>
            <person name="Krishnamurthi S."/>
        </authorList>
    </citation>
    <scope>NUCLEOTIDE SEQUENCE [LARGE SCALE GENOMIC DNA]</scope>
    <source>
        <strain evidence="1 2">SAOS-164</strain>
    </source>
</reference>
<sequence>MPSYDDLPKTGLLRDRQIYPFFGIGRSTWWKWVKEGKAPPGIKLGSRTTVWRAEDVRQLLLDLSTDPSTDSTQ</sequence>
<name>A0A4Z0M0M1_9GAMM</name>
<dbReference type="OrthoDB" id="5298532at2"/>
<keyword evidence="2" id="KW-1185">Reference proteome</keyword>
<dbReference type="AlphaFoldDB" id="A0A4Z0M0M1"/>
<dbReference type="Pfam" id="PF05930">
    <property type="entry name" value="Phage_AlpA"/>
    <property type="match status" value="1"/>
</dbReference>
<dbReference type="InterPro" id="IPR010260">
    <property type="entry name" value="AlpA"/>
</dbReference>
<comment type="caution">
    <text evidence="1">The sequence shown here is derived from an EMBL/GenBank/DDBJ whole genome shotgun (WGS) entry which is preliminary data.</text>
</comment>
<accession>A0A4Z0M0M1</accession>
<protein>
    <submittedName>
        <fullName evidence="1">AlpA family phage regulatory protein</fullName>
    </submittedName>
</protein>
<proteinExistence type="predicted"/>
<dbReference type="Gene3D" id="1.10.238.160">
    <property type="match status" value="1"/>
</dbReference>
<evidence type="ECO:0000313" key="2">
    <source>
        <dbReference type="Proteomes" id="UP000298050"/>
    </source>
</evidence>
<dbReference type="Proteomes" id="UP000298050">
    <property type="component" value="Unassembled WGS sequence"/>
</dbReference>
<gene>
    <name evidence="1" type="ORF">E4634_14010</name>
</gene>
<dbReference type="EMBL" id="SRLE01000009">
    <property type="protein sequence ID" value="TGD72835.1"/>
    <property type="molecule type" value="Genomic_DNA"/>
</dbReference>
<evidence type="ECO:0000313" key="1">
    <source>
        <dbReference type="EMBL" id="TGD72835.1"/>
    </source>
</evidence>